<evidence type="ECO:0000313" key="4">
    <source>
        <dbReference type="Proteomes" id="UP000015106"/>
    </source>
</evidence>
<keyword evidence="2" id="KW-0472">Membrane</keyword>
<dbReference type="Gramene" id="TuG1812G0700005476.01.T01">
    <property type="protein sequence ID" value="TuG1812G0700005476.01.T01.cds284947"/>
    <property type="gene ID" value="TuG1812G0700005476.01"/>
</dbReference>
<keyword evidence="4" id="KW-1185">Reference proteome</keyword>
<dbReference type="EnsemblPlants" id="TuG1812G0700005476.01.T01">
    <property type="protein sequence ID" value="TuG1812G0700005476.01.T01.cds284947"/>
    <property type="gene ID" value="TuG1812G0700005476.01"/>
</dbReference>
<proteinExistence type="predicted"/>
<keyword evidence="2" id="KW-1133">Transmembrane helix</keyword>
<protein>
    <submittedName>
        <fullName evidence="3">Uncharacterized protein</fullName>
    </submittedName>
</protein>
<evidence type="ECO:0000313" key="3">
    <source>
        <dbReference type="EnsemblPlants" id="TuG1812G0700005476.01.T01.cds284947"/>
    </source>
</evidence>
<evidence type="ECO:0000256" key="2">
    <source>
        <dbReference type="SAM" id="Phobius"/>
    </source>
</evidence>
<sequence>MIISATVIIIVVLVIAPLFGPKMRLPLHTKQHDHDTPLHVYTHPAIKLRSCSCLESIDQTPRCGRHVRQTTYGSQPTPHPNPGQWNGGRWQHRSGVELTRQPDDWPAIRQREVA</sequence>
<reference evidence="4" key="1">
    <citation type="journal article" date="2013" name="Nature">
        <title>Draft genome of the wheat A-genome progenitor Triticum urartu.</title>
        <authorList>
            <person name="Ling H.Q."/>
            <person name="Zhao S."/>
            <person name="Liu D."/>
            <person name="Wang J."/>
            <person name="Sun H."/>
            <person name="Zhang C."/>
            <person name="Fan H."/>
            <person name="Li D."/>
            <person name="Dong L."/>
            <person name="Tao Y."/>
            <person name="Gao C."/>
            <person name="Wu H."/>
            <person name="Li Y."/>
            <person name="Cui Y."/>
            <person name="Guo X."/>
            <person name="Zheng S."/>
            <person name="Wang B."/>
            <person name="Yu K."/>
            <person name="Liang Q."/>
            <person name="Yang W."/>
            <person name="Lou X."/>
            <person name="Chen J."/>
            <person name="Feng M."/>
            <person name="Jian J."/>
            <person name="Zhang X."/>
            <person name="Luo G."/>
            <person name="Jiang Y."/>
            <person name="Liu J."/>
            <person name="Wang Z."/>
            <person name="Sha Y."/>
            <person name="Zhang B."/>
            <person name="Wu H."/>
            <person name="Tang D."/>
            <person name="Shen Q."/>
            <person name="Xue P."/>
            <person name="Zou S."/>
            <person name="Wang X."/>
            <person name="Liu X."/>
            <person name="Wang F."/>
            <person name="Yang Y."/>
            <person name="An X."/>
            <person name="Dong Z."/>
            <person name="Zhang K."/>
            <person name="Zhang X."/>
            <person name="Luo M.C."/>
            <person name="Dvorak J."/>
            <person name="Tong Y."/>
            <person name="Wang J."/>
            <person name="Yang H."/>
            <person name="Li Z."/>
            <person name="Wang D."/>
            <person name="Zhang A."/>
            <person name="Wang J."/>
        </authorList>
    </citation>
    <scope>NUCLEOTIDE SEQUENCE</scope>
    <source>
        <strain evidence="4">cv. G1812</strain>
    </source>
</reference>
<accession>A0A8R7V738</accession>
<name>A0A8R7V738_TRIUA</name>
<dbReference type="AlphaFoldDB" id="A0A8R7V738"/>
<dbReference type="Proteomes" id="UP000015106">
    <property type="component" value="Chromosome 7"/>
</dbReference>
<organism evidence="3 4">
    <name type="scientific">Triticum urartu</name>
    <name type="common">Red wild einkorn</name>
    <name type="synonym">Crithodium urartu</name>
    <dbReference type="NCBI Taxonomy" id="4572"/>
    <lineage>
        <taxon>Eukaryota</taxon>
        <taxon>Viridiplantae</taxon>
        <taxon>Streptophyta</taxon>
        <taxon>Embryophyta</taxon>
        <taxon>Tracheophyta</taxon>
        <taxon>Spermatophyta</taxon>
        <taxon>Magnoliopsida</taxon>
        <taxon>Liliopsida</taxon>
        <taxon>Poales</taxon>
        <taxon>Poaceae</taxon>
        <taxon>BOP clade</taxon>
        <taxon>Pooideae</taxon>
        <taxon>Triticodae</taxon>
        <taxon>Triticeae</taxon>
        <taxon>Triticinae</taxon>
        <taxon>Triticum</taxon>
    </lineage>
</organism>
<feature type="transmembrane region" description="Helical" evidence="2">
    <location>
        <begin position="6"/>
        <end position="23"/>
    </location>
</feature>
<evidence type="ECO:0000256" key="1">
    <source>
        <dbReference type="SAM" id="MobiDB-lite"/>
    </source>
</evidence>
<reference evidence="3" key="2">
    <citation type="submission" date="2018-03" db="EMBL/GenBank/DDBJ databases">
        <title>The Triticum urartu genome reveals the dynamic nature of wheat genome evolution.</title>
        <authorList>
            <person name="Ling H."/>
            <person name="Ma B."/>
            <person name="Shi X."/>
            <person name="Liu H."/>
            <person name="Dong L."/>
            <person name="Sun H."/>
            <person name="Cao Y."/>
            <person name="Gao Q."/>
            <person name="Zheng S."/>
            <person name="Li Y."/>
            <person name="Yu Y."/>
            <person name="Du H."/>
            <person name="Qi M."/>
            <person name="Li Y."/>
            <person name="Yu H."/>
            <person name="Cui Y."/>
            <person name="Wang N."/>
            <person name="Chen C."/>
            <person name="Wu H."/>
            <person name="Zhao Y."/>
            <person name="Zhang J."/>
            <person name="Li Y."/>
            <person name="Zhou W."/>
            <person name="Zhang B."/>
            <person name="Hu W."/>
            <person name="Eijk M."/>
            <person name="Tang J."/>
            <person name="Witsenboer H."/>
            <person name="Zhao S."/>
            <person name="Li Z."/>
            <person name="Zhang A."/>
            <person name="Wang D."/>
            <person name="Liang C."/>
        </authorList>
    </citation>
    <scope>NUCLEOTIDE SEQUENCE [LARGE SCALE GENOMIC DNA]</scope>
    <source>
        <strain evidence="3">cv. G1812</strain>
    </source>
</reference>
<keyword evidence="2" id="KW-0812">Transmembrane</keyword>
<reference evidence="3" key="3">
    <citation type="submission" date="2022-06" db="UniProtKB">
        <authorList>
            <consortium name="EnsemblPlants"/>
        </authorList>
    </citation>
    <scope>IDENTIFICATION</scope>
</reference>
<feature type="region of interest" description="Disordered" evidence="1">
    <location>
        <begin position="64"/>
        <end position="114"/>
    </location>
</feature>